<dbReference type="RefSeq" id="WP_244350613.1">
    <property type="nucleotide sequence ID" value="NZ_JAFIRA010000026.1"/>
</dbReference>
<dbReference type="PANTHER" id="PTHR35326:SF3">
    <property type="entry name" value="PROTEIN PSBN"/>
    <property type="match status" value="1"/>
</dbReference>
<keyword evidence="2 5" id="KW-0812">Transmembrane</keyword>
<comment type="caution">
    <text evidence="6">The sequence shown here is derived from an EMBL/GenBank/DDBJ whole genome shotgun (WGS) entry which is preliminary data.</text>
</comment>
<sequence length="43" mass="4761">MEPTFSLIVAIAVVTICITAFAIYTAFGPPSKELQDPYEMHED</sequence>
<evidence type="ECO:0000313" key="6">
    <source>
        <dbReference type="EMBL" id="MCJ2543335.1"/>
    </source>
</evidence>
<evidence type="ECO:0000256" key="2">
    <source>
        <dbReference type="ARBA" id="ARBA00022692"/>
    </source>
</evidence>
<accession>A0ABT0CC50</accession>
<evidence type="ECO:0000256" key="1">
    <source>
        <dbReference type="ARBA" id="ARBA00004167"/>
    </source>
</evidence>
<organism evidence="6 7">
    <name type="scientific">Thermostichus vulcanus str. 'Rupite'</name>
    <dbReference type="NCBI Taxonomy" id="2813851"/>
    <lineage>
        <taxon>Bacteria</taxon>
        <taxon>Bacillati</taxon>
        <taxon>Cyanobacteriota</taxon>
        <taxon>Cyanophyceae</taxon>
        <taxon>Thermostichales</taxon>
        <taxon>Thermostichaceae</taxon>
        <taxon>Thermostichus</taxon>
    </lineage>
</organism>
<keyword evidence="4 5" id="KW-0472">Membrane</keyword>
<dbReference type="EMBL" id="JAFIRA010000026">
    <property type="protein sequence ID" value="MCJ2543335.1"/>
    <property type="molecule type" value="Genomic_DNA"/>
</dbReference>
<proteinExistence type="inferred from homology"/>
<evidence type="ECO:0000313" key="7">
    <source>
        <dbReference type="Proteomes" id="UP000830835"/>
    </source>
</evidence>
<keyword evidence="3 5" id="KW-1133">Transmembrane helix</keyword>
<evidence type="ECO:0000256" key="4">
    <source>
        <dbReference type="ARBA" id="ARBA00023136"/>
    </source>
</evidence>
<dbReference type="Pfam" id="PF02468">
    <property type="entry name" value="PsbN"/>
    <property type="match status" value="1"/>
</dbReference>
<feature type="transmembrane region" description="Helical" evidence="5">
    <location>
        <begin position="6"/>
        <end position="27"/>
    </location>
</feature>
<keyword evidence="7" id="KW-1185">Reference proteome</keyword>
<comment type="subcellular location">
    <subcellularLocation>
        <location evidence="5">Cellular thylakoid membrane</location>
        <topology evidence="5">Single-pass membrane protein</topology>
    </subcellularLocation>
    <subcellularLocation>
        <location evidence="1">Membrane</location>
        <topology evidence="1">Single-pass membrane protein</topology>
    </subcellularLocation>
</comment>
<dbReference type="HAMAP" id="MF_00293">
    <property type="entry name" value="PSII_PsbN"/>
    <property type="match status" value="1"/>
</dbReference>
<name>A0ABT0CC50_THEVL</name>
<evidence type="ECO:0000256" key="5">
    <source>
        <dbReference type="HAMAP-Rule" id="MF_00293"/>
    </source>
</evidence>
<gene>
    <name evidence="5 6" type="primary">psbN</name>
    <name evidence="6" type="ORF">JX360_10525</name>
</gene>
<comment type="similarity">
    <text evidence="5">Belongs to the PsbN family.</text>
</comment>
<protein>
    <recommendedName>
        <fullName evidence="5">Protein PsbN</fullName>
    </recommendedName>
</protein>
<dbReference type="InterPro" id="IPR003398">
    <property type="entry name" value="PSII_PsbN"/>
</dbReference>
<reference evidence="6" key="1">
    <citation type="submission" date="2021-02" db="EMBL/GenBank/DDBJ databases">
        <title>The CRISPR/cas machinery reduction and long-range gene transfer in the hot spring cyanobacterium Synechococcus.</title>
        <authorList>
            <person name="Dvorak P."/>
            <person name="Jahodarova E."/>
            <person name="Hasler P."/>
            <person name="Poulickova A."/>
        </authorList>
    </citation>
    <scope>NUCLEOTIDE SEQUENCE</scope>
    <source>
        <strain evidence="6">Rupite</strain>
    </source>
</reference>
<evidence type="ECO:0000256" key="3">
    <source>
        <dbReference type="ARBA" id="ARBA00022989"/>
    </source>
</evidence>
<dbReference type="NCBIfam" id="NF009650">
    <property type="entry name" value="PRK13183.1"/>
    <property type="match status" value="1"/>
</dbReference>
<dbReference type="PANTHER" id="PTHR35326">
    <property type="entry name" value="PROTEIN PSBN"/>
    <property type="match status" value="1"/>
</dbReference>
<comment type="caution">
    <text evidence="5">Originally thought to be a component of PSII; based on experiments in Synechocystis, N.tabacum and barley, and its absence from PSII in T.elongatus and T.vulcanus, this is probably not true.</text>
</comment>
<keyword evidence="5" id="KW-0793">Thylakoid</keyword>
<dbReference type="Proteomes" id="UP000830835">
    <property type="component" value="Unassembled WGS sequence"/>
</dbReference>
<comment type="function">
    <text evidence="5">May play a role in photosystem I and II biogenesis.</text>
</comment>